<dbReference type="FunFam" id="3.30.559.10:FF:000042">
    <property type="entry name" value="Carnitine Palmitoyl Transferase"/>
    <property type="match status" value="1"/>
</dbReference>
<dbReference type="EC" id="2.3.1.21" evidence="5"/>
<feature type="transmembrane region" description="Helical" evidence="17">
    <location>
        <begin position="136"/>
        <end position="162"/>
    </location>
</feature>
<keyword evidence="8 17" id="KW-0812">Transmembrane</keyword>
<accession>A0ABD2AI94</accession>
<evidence type="ECO:0000256" key="5">
    <source>
        <dbReference type="ARBA" id="ARBA00013243"/>
    </source>
</evidence>
<dbReference type="Gene3D" id="3.30.559.10">
    <property type="entry name" value="Chloramphenicol acetyltransferase-like domain"/>
    <property type="match status" value="1"/>
</dbReference>
<dbReference type="FunFam" id="3.30.559.70:FF:000001">
    <property type="entry name" value="Carnitine O-palmitoyltransferase 1, liver isoform"/>
    <property type="match status" value="1"/>
</dbReference>
<feature type="transmembrane region" description="Helical" evidence="17">
    <location>
        <begin position="182"/>
        <end position="199"/>
    </location>
</feature>
<evidence type="ECO:0000256" key="12">
    <source>
        <dbReference type="ARBA" id="ARBA00023128"/>
    </source>
</evidence>
<organism evidence="20 21">
    <name type="scientific">Vespula squamosa</name>
    <name type="common">Southern yellow jacket</name>
    <name type="synonym">Wasp</name>
    <dbReference type="NCBI Taxonomy" id="30214"/>
    <lineage>
        <taxon>Eukaryota</taxon>
        <taxon>Metazoa</taxon>
        <taxon>Ecdysozoa</taxon>
        <taxon>Arthropoda</taxon>
        <taxon>Hexapoda</taxon>
        <taxon>Insecta</taxon>
        <taxon>Pterygota</taxon>
        <taxon>Neoptera</taxon>
        <taxon>Endopterygota</taxon>
        <taxon>Hymenoptera</taxon>
        <taxon>Apocrita</taxon>
        <taxon>Aculeata</taxon>
        <taxon>Vespoidea</taxon>
        <taxon>Vespidae</taxon>
        <taxon>Vespinae</taxon>
        <taxon>Vespula</taxon>
    </lineage>
</organism>
<keyword evidence="11" id="KW-0443">Lipid metabolism</keyword>
<evidence type="ECO:0000256" key="17">
    <source>
        <dbReference type="SAM" id="Phobius"/>
    </source>
</evidence>
<dbReference type="InterPro" id="IPR000542">
    <property type="entry name" value="Carn_acyl_trans"/>
</dbReference>
<comment type="similarity">
    <text evidence="4">Belongs to the carnitine/choline acetyltransferase family.</text>
</comment>
<evidence type="ECO:0000256" key="11">
    <source>
        <dbReference type="ARBA" id="ARBA00023098"/>
    </source>
</evidence>
<dbReference type="Gene3D" id="6.10.250.1760">
    <property type="match status" value="1"/>
</dbReference>
<dbReference type="InterPro" id="IPR042231">
    <property type="entry name" value="Cho/carn_acyl_trans_2"/>
</dbReference>
<evidence type="ECO:0000256" key="8">
    <source>
        <dbReference type="ARBA" id="ARBA00022692"/>
    </source>
</evidence>
<keyword evidence="7" id="KW-0808">Transferase</keyword>
<comment type="subcellular location">
    <subcellularLocation>
        <location evidence="1">Membrane</location>
        <topology evidence="1">Multi-pass membrane protein</topology>
    </subcellularLocation>
    <subcellularLocation>
        <location evidence="2">Mitochondrion membrane</location>
    </subcellularLocation>
</comment>
<keyword evidence="13 17" id="KW-0472">Membrane</keyword>
<keyword evidence="9" id="KW-0276">Fatty acid metabolism</keyword>
<dbReference type="Proteomes" id="UP001607302">
    <property type="component" value="Unassembled WGS sequence"/>
</dbReference>
<dbReference type="GO" id="GO:0031966">
    <property type="term" value="C:mitochondrial membrane"/>
    <property type="evidence" value="ECO:0007669"/>
    <property type="project" value="UniProtKB-SubCell"/>
</dbReference>
<dbReference type="InterPro" id="IPR039551">
    <property type="entry name" value="Cho/carn_acyl_trans"/>
</dbReference>
<name>A0ABD2AI94_VESSQ</name>
<feature type="transmembrane region" description="Helical" evidence="17">
    <location>
        <begin position="94"/>
        <end position="116"/>
    </location>
</feature>
<protein>
    <recommendedName>
        <fullName evidence="5">carnitine O-palmitoyltransferase</fullName>
        <ecNumber evidence="5">2.3.1.21</ecNumber>
    </recommendedName>
</protein>
<evidence type="ECO:0000256" key="16">
    <source>
        <dbReference type="PIRSR" id="PIRSR600542-1"/>
    </source>
</evidence>
<feature type="active site" description="Proton acceptor" evidence="16">
    <location>
        <position position="511"/>
    </location>
</feature>
<evidence type="ECO:0000256" key="14">
    <source>
        <dbReference type="ARBA" id="ARBA00023315"/>
    </source>
</evidence>
<dbReference type="PANTHER" id="PTHR22589">
    <property type="entry name" value="CARNITINE O-ACYLTRANSFERASE"/>
    <property type="match status" value="1"/>
</dbReference>
<dbReference type="PANTHER" id="PTHR22589:SF31">
    <property type="entry name" value="CARNITINE O-PALMITOYLTRANSFERASE"/>
    <property type="match status" value="1"/>
</dbReference>
<evidence type="ECO:0000256" key="10">
    <source>
        <dbReference type="ARBA" id="ARBA00022989"/>
    </source>
</evidence>
<keyword evidence="14" id="KW-0012">Acyltransferase</keyword>
<evidence type="ECO:0000256" key="2">
    <source>
        <dbReference type="ARBA" id="ARBA00004325"/>
    </source>
</evidence>
<comment type="caution">
    <text evidence="20">The sequence shown here is derived from an EMBL/GenBank/DDBJ whole genome shotgun (WGS) entry which is preliminary data.</text>
</comment>
<evidence type="ECO:0000256" key="13">
    <source>
        <dbReference type="ARBA" id="ARBA00023136"/>
    </source>
</evidence>
<evidence type="ECO:0000259" key="18">
    <source>
        <dbReference type="Pfam" id="PF00755"/>
    </source>
</evidence>
<dbReference type="AlphaFoldDB" id="A0ABD2AI94"/>
<evidence type="ECO:0000256" key="3">
    <source>
        <dbReference type="ARBA" id="ARBA00005005"/>
    </source>
</evidence>
<evidence type="ECO:0000256" key="15">
    <source>
        <dbReference type="ARBA" id="ARBA00048480"/>
    </source>
</evidence>
<dbReference type="GO" id="GO:0004095">
    <property type="term" value="F:carnitine O-palmitoyltransferase activity"/>
    <property type="evidence" value="ECO:0007669"/>
    <property type="project" value="UniProtKB-EC"/>
</dbReference>
<dbReference type="InterPro" id="IPR032476">
    <property type="entry name" value="CPT_N"/>
</dbReference>
<dbReference type="PROSITE" id="PS00439">
    <property type="entry name" value="ACYLTRANSF_C_1"/>
    <property type="match status" value="1"/>
</dbReference>
<evidence type="ECO:0000256" key="9">
    <source>
        <dbReference type="ARBA" id="ARBA00022832"/>
    </source>
</evidence>
<evidence type="ECO:0000259" key="19">
    <source>
        <dbReference type="Pfam" id="PF16484"/>
    </source>
</evidence>
<feature type="domain" description="Choline/carnitine acyltransferase" evidence="18">
    <location>
        <begin position="214"/>
        <end position="793"/>
    </location>
</feature>
<comment type="catalytic activity">
    <reaction evidence="15">
        <text>(R)-carnitine + hexadecanoyl-CoA = O-hexadecanoyl-(R)-carnitine + CoA</text>
        <dbReference type="Rhea" id="RHEA:12661"/>
        <dbReference type="ChEBI" id="CHEBI:16347"/>
        <dbReference type="ChEBI" id="CHEBI:17490"/>
        <dbReference type="ChEBI" id="CHEBI:57287"/>
        <dbReference type="ChEBI" id="CHEBI:57379"/>
        <dbReference type="EC" id="2.3.1.21"/>
    </reaction>
    <physiologicalReaction direction="left-to-right" evidence="15">
        <dbReference type="Rhea" id="RHEA:12662"/>
    </physiologicalReaction>
</comment>
<keyword evidence="12" id="KW-0496">Mitochondrion</keyword>
<dbReference type="EMBL" id="JAUDFV010000147">
    <property type="protein sequence ID" value="KAL2720022.1"/>
    <property type="molecule type" value="Genomic_DNA"/>
</dbReference>
<evidence type="ECO:0000256" key="6">
    <source>
        <dbReference type="ARBA" id="ARBA00022448"/>
    </source>
</evidence>
<comment type="pathway">
    <text evidence="3">Lipid metabolism; fatty acid beta-oxidation.</text>
</comment>
<evidence type="ECO:0000256" key="4">
    <source>
        <dbReference type="ARBA" id="ARBA00005232"/>
    </source>
</evidence>
<keyword evidence="6" id="KW-0813">Transport</keyword>
<evidence type="ECO:0000313" key="20">
    <source>
        <dbReference type="EMBL" id="KAL2720022.1"/>
    </source>
</evidence>
<dbReference type="GO" id="GO:0006631">
    <property type="term" value="P:fatty acid metabolic process"/>
    <property type="evidence" value="ECO:0007669"/>
    <property type="project" value="UniProtKB-KW"/>
</dbReference>
<proteinExistence type="inferred from homology"/>
<dbReference type="Pfam" id="PF00755">
    <property type="entry name" value="Carn_acyltransf"/>
    <property type="match status" value="1"/>
</dbReference>
<sequence length="816" mass="94339">MARNIWKRFVKVIPEDWYYDILYEAKMALRCGMHKKSGTKMAEAHSAVAFSFSITHEGWDVNFDREVLNLVWLSGVRSWKKRFFRFMNNLKSGVYPASLGSLWLTIGIVTAIHFAGYKVPYDLVGKVTPYISGSSILAHLAGSFMIGLLLWLVVIYMLRYVLKLLLIYKGWMYEFRGKHKKLSRMTQIWLIFVKLLSGWRKPMLYSFQGSLPRLPLPTVEDTMKRYLRSVRPLLDNENYTRMERLAKEFQNGIGVKLQRYLILKSWWSTNYVSDWWEEYVYLRGRSPLVINSNFYGIDAILMHPTTNQAARAASTIHFCLQYRRLIERQQLEPILLQGIIPLCSWQYERLFNTTRLPGIETDKIVHYQDSKHIVVHHRGRYFKVLIYYKNRILLPCEIEIQIQQILDDKSEPAESEEKLAALTAGERKPWAEVRNEYFAKGLNKASLDIIEKSAFIVVLDDFPYEYDPEHPEKLDNYGQILLHGKGYDRWFDKSFTLCIGSNGRIGFNAEHSWADAPVMGSLWEYVIASTMETGYKEDGHNKGTPEFIPPIPTRLQWDLSSECIECINRSNEVVQKLINDIELRIYVHNEYGKGFMKASAMSPDAYIQMALQLAYYRDAGKFNLTYEASMTRLFREGRTETVRPCTIESAAWVKAMEDKNATLDNKYRLLLAAGQQHQKSCQDAMCGKGIDRHLFCLYVVSKYLEVDSPFLKEVLSEPWRLSTSQTPHGQTSKLDLKKYPDCISAGGGFGPVADDGYGVSYIIAGEDVIFFHISSKRSSLVTDAARFARQIEKAFADMKKLLLERKKIQQHKNGST</sequence>
<gene>
    <name evidence="20" type="ORF">V1478_010288</name>
</gene>
<dbReference type="InterPro" id="IPR023213">
    <property type="entry name" value="CAT-like_dom_sf"/>
</dbReference>
<keyword evidence="21" id="KW-1185">Reference proteome</keyword>
<evidence type="ECO:0000256" key="1">
    <source>
        <dbReference type="ARBA" id="ARBA00004141"/>
    </source>
</evidence>
<dbReference type="SUPFAM" id="SSF52777">
    <property type="entry name" value="CoA-dependent acyltransferases"/>
    <property type="match status" value="2"/>
</dbReference>
<evidence type="ECO:0000313" key="21">
    <source>
        <dbReference type="Proteomes" id="UP001607302"/>
    </source>
</evidence>
<dbReference type="Pfam" id="PF16484">
    <property type="entry name" value="CPT_N"/>
    <property type="match status" value="1"/>
</dbReference>
<evidence type="ECO:0000256" key="7">
    <source>
        <dbReference type="ARBA" id="ARBA00022679"/>
    </source>
</evidence>
<feature type="domain" description="Carnitine O-palmitoyltransferase N-terminal" evidence="19">
    <location>
        <begin position="41"/>
        <end position="86"/>
    </location>
</feature>
<dbReference type="Gene3D" id="3.30.559.70">
    <property type="entry name" value="Choline/Carnitine o-acyltransferase, domain 2"/>
    <property type="match status" value="1"/>
</dbReference>
<keyword evidence="10 17" id="KW-1133">Transmembrane helix</keyword>
<reference evidence="20 21" key="1">
    <citation type="journal article" date="2024" name="Ann. Entomol. Soc. Am.">
        <title>Genomic analyses of the southern and eastern yellowjacket wasps (Hymenoptera: Vespidae) reveal evolutionary signatures of social life.</title>
        <authorList>
            <person name="Catto M.A."/>
            <person name="Caine P.B."/>
            <person name="Orr S.E."/>
            <person name="Hunt B.G."/>
            <person name="Goodisman M.A.D."/>
        </authorList>
    </citation>
    <scope>NUCLEOTIDE SEQUENCE [LARGE SCALE GENOMIC DNA]</scope>
    <source>
        <strain evidence="20">233</strain>
        <tissue evidence="20">Head and thorax</tissue>
    </source>
</reference>